<dbReference type="CDD" id="cd01671">
    <property type="entry name" value="CARD"/>
    <property type="match status" value="1"/>
</dbReference>
<sequence>MLRMLSEPECRVLSRAFDLMLADFDPKDAVNYLLCSGVLSENLAEKIESKATRLERMRELLRIYRRRATGCEPLISYFEYAAQEHIANSLRTDLEHIMDGPSPSAAQQTFSHSIRLRKLLAGNVPRVWKHVKREKLQNEVAEVLRKRADLGQFAWHRLKLSSFPHVAALSQQWVVSIPSGSIPVRCQCFANNLASPSI</sequence>
<gene>
    <name evidence="2" type="ORF">NBR_LOCUS3108</name>
</gene>
<evidence type="ECO:0000313" key="3">
    <source>
        <dbReference type="Proteomes" id="UP000271162"/>
    </source>
</evidence>
<dbReference type="AlphaFoldDB" id="A0A0N4XKQ4"/>
<dbReference type="Gene3D" id="1.10.533.10">
    <property type="entry name" value="Death Domain, Fas"/>
    <property type="match status" value="1"/>
</dbReference>
<accession>A0A0N4XKQ4</accession>
<reference evidence="4" key="1">
    <citation type="submission" date="2017-02" db="UniProtKB">
        <authorList>
            <consortium name="WormBaseParasite"/>
        </authorList>
    </citation>
    <scope>IDENTIFICATION</scope>
</reference>
<dbReference type="InterPro" id="IPR011029">
    <property type="entry name" value="DEATH-like_dom_sf"/>
</dbReference>
<proteinExistence type="predicted"/>
<protein>
    <submittedName>
        <fullName evidence="4">Cell death protein 4 (inferred by orthology to a C. elegans protein)</fullName>
    </submittedName>
</protein>
<dbReference type="STRING" id="27835.A0A0N4XKQ4"/>
<dbReference type="GO" id="GO:0042981">
    <property type="term" value="P:regulation of apoptotic process"/>
    <property type="evidence" value="ECO:0007669"/>
    <property type="project" value="InterPro"/>
</dbReference>
<evidence type="ECO:0000259" key="1">
    <source>
        <dbReference type="PROSITE" id="PS50209"/>
    </source>
</evidence>
<dbReference type="Proteomes" id="UP000271162">
    <property type="component" value="Unassembled WGS sequence"/>
</dbReference>
<dbReference type="SUPFAM" id="SSF47986">
    <property type="entry name" value="DEATH domain"/>
    <property type="match status" value="1"/>
</dbReference>
<organism evidence="4">
    <name type="scientific">Nippostrongylus brasiliensis</name>
    <name type="common">Rat hookworm</name>
    <dbReference type="NCBI Taxonomy" id="27835"/>
    <lineage>
        <taxon>Eukaryota</taxon>
        <taxon>Metazoa</taxon>
        <taxon>Ecdysozoa</taxon>
        <taxon>Nematoda</taxon>
        <taxon>Chromadorea</taxon>
        <taxon>Rhabditida</taxon>
        <taxon>Rhabditina</taxon>
        <taxon>Rhabditomorpha</taxon>
        <taxon>Strongyloidea</taxon>
        <taxon>Heligmosomidae</taxon>
        <taxon>Nippostrongylus</taxon>
    </lineage>
</organism>
<feature type="domain" description="CARD" evidence="1">
    <location>
        <begin position="5"/>
        <end position="67"/>
    </location>
</feature>
<evidence type="ECO:0000313" key="2">
    <source>
        <dbReference type="EMBL" id="VDL66697.1"/>
    </source>
</evidence>
<dbReference type="SMART" id="SM00114">
    <property type="entry name" value="CARD"/>
    <property type="match status" value="1"/>
</dbReference>
<dbReference type="PROSITE" id="PS50209">
    <property type="entry name" value="CARD"/>
    <property type="match status" value="1"/>
</dbReference>
<name>A0A0N4XKQ4_NIPBR</name>
<dbReference type="InterPro" id="IPR001315">
    <property type="entry name" value="CARD"/>
</dbReference>
<dbReference type="OMA" id="RCQCFAN"/>
<dbReference type="WBParaSite" id="NBR_0000310601-mRNA-1">
    <property type="protein sequence ID" value="NBR_0000310601-mRNA-1"/>
    <property type="gene ID" value="NBR_0000310601"/>
</dbReference>
<reference evidence="2 3" key="2">
    <citation type="submission" date="2018-11" db="EMBL/GenBank/DDBJ databases">
        <authorList>
            <consortium name="Pathogen Informatics"/>
        </authorList>
    </citation>
    <scope>NUCLEOTIDE SEQUENCE [LARGE SCALE GENOMIC DNA]</scope>
</reference>
<dbReference type="EMBL" id="UYSL01004255">
    <property type="protein sequence ID" value="VDL66697.1"/>
    <property type="molecule type" value="Genomic_DNA"/>
</dbReference>
<dbReference type="Pfam" id="PF00619">
    <property type="entry name" value="CARD"/>
    <property type="match status" value="1"/>
</dbReference>
<keyword evidence="3" id="KW-1185">Reference proteome</keyword>
<evidence type="ECO:0000313" key="4">
    <source>
        <dbReference type="WBParaSite" id="NBR_0000310601-mRNA-1"/>
    </source>
</evidence>